<protein>
    <submittedName>
        <fullName evidence="2">Uncharacterized protein</fullName>
    </submittedName>
</protein>
<dbReference type="Proteomes" id="UP000322887">
    <property type="component" value="Chromosome"/>
</dbReference>
<accession>A0ABX5YPR4</accession>
<sequence>MRSNKLSGKGAEEPGSRQIIGDRTIHSTNQEIKQASAEISFMSITIHVLPVVQLPGLVLPV</sequence>
<evidence type="ECO:0000313" key="3">
    <source>
        <dbReference type="Proteomes" id="UP000322887"/>
    </source>
</evidence>
<organism evidence="2 3">
    <name type="scientific">Gimesia maris</name>
    <dbReference type="NCBI Taxonomy" id="122"/>
    <lineage>
        <taxon>Bacteria</taxon>
        <taxon>Pseudomonadati</taxon>
        <taxon>Planctomycetota</taxon>
        <taxon>Planctomycetia</taxon>
        <taxon>Planctomycetales</taxon>
        <taxon>Planctomycetaceae</taxon>
        <taxon>Gimesia</taxon>
    </lineage>
</organism>
<feature type="region of interest" description="Disordered" evidence="1">
    <location>
        <begin position="1"/>
        <end position="25"/>
    </location>
</feature>
<gene>
    <name evidence="2" type="ORF">GmarT_34700</name>
</gene>
<reference evidence="2 3" key="1">
    <citation type="submission" date="2019-08" db="EMBL/GenBank/DDBJ databases">
        <title>Deep-cultivation of Planctomycetes and their phenomic and genomic characterization uncovers novel biology.</title>
        <authorList>
            <person name="Wiegand S."/>
            <person name="Jogler M."/>
            <person name="Boedeker C."/>
            <person name="Pinto D."/>
            <person name="Vollmers J."/>
            <person name="Rivas-Marin E."/>
            <person name="Kohn T."/>
            <person name="Peeters S.H."/>
            <person name="Heuer A."/>
            <person name="Rast P."/>
            <person name="Oberbeckmann S."/>
            <person name="Bunk B."/>
            <person name="Jeske O."/>
            <person name="Meyerdierks A."/>
            <person name="Storesund J.E."/>
            <person name="Kallscheuer N."/>
            <person name="Luecker S."/>
            <person name="Lage O.M."/>
            <person name="Pohl T."/>
            <person name="Merkel B.J."/>
            <person name="Hornburger P."/>
            <person name="Mueller R.-W."/>
            <person name="Bruemmer F."/>
            <person name="Labrenz M."/>
            <person name="Spormann A.M."/>
            <person name="Op den Camp H."/>
            <person name="Overmann J."/>
            <person name="Amann R."/>
            <person name="Jetten M.S.M."/>
            <person name="Mascher T."/>
            <person name="Medema M.H."/>
            <person name="Devos D.P."/>
            <person name="Kaster A.-K."/>
            <person name="Ovreas L."/>
            <person name="Rohde M."/>
            <person name="Galperin M.Y."/>
            <person name="Jogler C."/>
        </authorList>
    </citation>
    <scope>NUCLEOTIDE SEQUENCE [LARGE SCALE GENOMIC DNA]</scope>
    <source>
        <strain evidence="2 3">DSM 8797</strain>
    </source>
</reference>
<name>A0ABX5YPR4_9PLAN</name>
<dbReference type="EMBL" id="CP042910">
    <property type="protein sequence ID" value="QEG17588.1"/>
    <property type="molecule type" value="Genomic_DNA"/>
</dbReference>
<proteinExistence type="predicted"/>
<evidence type="ECO:0000313" key="2">
    <source>
        <dbReference type="EMBL" id="QEG17588.1"/>
    </source>
</evidence>
<keyword evidence="3" id="KW-1185">Reference proteome</keyword>
<evidence type="ECO:0000256" key="1">
    <source>
        <dbReference type="SAM" id="MobiDB-lite"/>
    </source>
</evidence>